<gene>
    <name evidence="1" type="ORF">ASIM_LOCUS14423</name>
</gene>
<evidence type="ECO:0000313" key="1">
    <source>
        <dbReference type="EMBL" id="VDK52366.1"/>
    </source>
</evidence>
<dbReference type="AlphaFoldDB" id="A0A0M3K284"/>
<proteinExistence type="predicted"/>
<keyword evidence="2" id="KW-1185">Reference proteome</keyword>
<dbReference type="EMBL" id="UYRR01031748">
    <property type="protein sequence ID" value="VDK52366.1"/>
    <property type="molecule type" value="Genomic_DNA"/>
</dbReference>
<dbReference type="WBParaSite" id="ASIM_0001501301-mRNA-1">
    <property type="protein sequence ID" value="ASIM_0001501301-mRNA-1"/>
    <property type="gene ID" value="ASIM_0001501301"/>
</dbReference>
<protein>
    <submittedName>
        <fullName evidence="3">LSM domain-containing protein</fullName>
    </submittedName>
</protein>
<reference evidence="1 2" key="2">
    <citation type="submission" date="2018-11" db="EMBL/GenBank/DDBJ databases">
        <authorList>
            <consortium name="Pathogen Informatics"/>
        </authorList>
    </citation>
    <scope>NUCLEOTIDE SEQUENCE [LARGE SCALE GENOMIC DNA]</scope>
</reference>
<organism evidence="3">
    <name type="scientific">Anisakis simplex</name>
    <name type="common">Herring worm</name>
    <dbReference type="NCBI Taxonomy" id="6269"/>
    <lineage>
        <taxon>Eukaryota</taxon>
        <taxon>Metazoa</taxon>
        <taxon>Ecdysozoa</taxon>
        <taxon>Nematoda</taxon>
        <taxon>Chromadorea</taxon>
        <taxon>Rhabditida</taxon>
        <taxon>Spirurina</taxon>
        <taxon>Ascaridomorpha</taxon>
        <taxon>Ascaridoidea</taxon>
        <taxon>Anisakidae</taxon>
        <taxon>Anisakis</taxon>
        <taxon>Anisakis simplex complex</taxon>
    </lineage>
</organism>
<accession>A0A0M3K284</accession>
<sequence>MEARCYEIQQIHMDGRLSGSLHELPRAVEICIESEDPFALCRVRHNSQFCENLEMQCYNLENIPVVRRVAGVLVELPEAIIICMKS</sequence>
<name>A0A0M3K284_ANISI</name>
<dbReference type="Proteomes" id="UP000267096">
    <property type="component" value="Unassembled WGS sequence"/>
</dbReference>
<reference evidence="3" key="1">
    <citation type="submission" date="2017-02" db="UniProtKB">
        <authorList>
            <consortium name="WormBaseParasite"/>
        </authorList>
    </citation>
    <scope>IDENTIFICATION</scope>
</reference>
<evidence type="ECO:0000313" key="2">
    <source>
        <dbReference type="Proteomes" id="UP000267096"/>
    </source>
</evidence>
<evidence type="ECO:0000313" key="3">
    <source>
        <dbReference type="WBParaSite" id="ASIM_0001501301-mRNA-1"/>
    </source>
</evidence>